<evidence type="ECO:0000313" key="2">
    <source>
        <dbReference type="EMBL" id="MBD1545218.1"/>
    </source>
</evidence>
<dbReference type="Proteomes" id="UP000598467">
    <property type="component" value="Unassembled WGS sequence"/>
</dbReference>
<reference evidence="2" key="1">
    <citation type="submission" date="2020-05" db="EMBL/GenBank/DDBJ databases">
        <title>Identification of trans-AT polyketide cluster in two marine bacteria, producers of a novel glutaramide-containing polyketide sesbanimide D and analogs.</title>
        <authorList>
            <person name="Kacar D."/>
            <person name="Rodriguez P."/>
            <person name="Canedo L."/>
            <person name="Gonzalez E."/>
            <person name="Galan B."/>
            <person name="De La Calle F."/>
            <person name="Garcia J.L."/>
        </authorList>
    </citation>
    <scope>NUCLEOTIDE SEQUENCE</scope>
    <source>
        <strain evidence="2">PHM038</strain>
    </source>
</reference>
<name>A0A926NXS9_9HYPH</name>
<dbReference type="EMBL" id="JABFCZ010000003">
    <property type="protein sequence ID" value="MBD1545218.1"/>
    <property type="molecule type" value="Genomic_DNA"/>
</dbReference>
<organism evidence="2 3">
    <name type="scientific">Roseibium aggregatum</name>
    <dbReference type="NCBI Taxonomy" id="187304"/>
    <lineage>
        <taxon>Bacteria</taxon>
        <taxon>Pseudomonadati</taxon>
        <taxon>Pseudomonadota</taxon>
        <taxon>Alphaproteobacteria</taxon>
        <taxon>Hyphomicrobiales</taxon>
        <taxon>Stappiaceae</taxon>
        <taxon>Roseibium</taxon>
    </lineage>
</organism>
<evidence type="ECO:0000313" key="3">
    <source>
        <dbReference type="Proteomes" id="UP000598467"/>
    </source>
</evidence>
<evidence type="ECO:0000256" key="1">
    <source>
        <dbReference type="SAM" id="MobiDB-lite"/>
    </source>
</evidence>
<feature type="region of interest" description="Disordered" evidence="1">
    <location>
        <begin position="1"/>
        <end position="22"/>
    </location>
</feature>
<gene>
    <name evidence="2" type="ORF">HK439_03015</name>
</gene>
<accession>A0A926NXS9</accession>
<proteinExistence type="predicted"/>
<dbReference type="InterPro" id="IPR019285">
    <property type="entry name" value="DUF2336"/>
</dbReference>
<dbReference type="RefSeq" id="WP_190289889.1">
    <property type="nucleotide sequence ID" value="NZ_JABFCZ010000003.1"/>
</dbReference>
<feature type="region of interest" description="Disordered" evidence="1">
    <location>
        <begin position="354"/>
        <end position="385"/>
    </location>
</feature>
<dbReference type="Pfam" id="PF10098">
    <property type="entry name" value="DUF2336"/>
    <property type="match status" value="1"/>
</dbReference>
<protein>
    <submittedName>
        <fullName evidence="2">DUF2336 domain-containing protein</fullName>
    </submittedName>
</protein>
<dbReference type="AlphaFoldDB" id="A0A926NXS9"/>
<comment type="caution">
    <text evidence="2">The sequence shown here is derived from an EMBL/GenBank/DDBJ whole genome shotgun (WGS) entry which is preliminary data.</text>
</comment>
<feature type="compositionally biased region" description="Basic and acidic residues" evidence="1">
    <location>
        <begin position="1"/>
        <end position="19"/>
    </location>
</feature>
<sequence length="385" mass="41673">MKHEPFLLEAEPHSPDHSRVRPAPAAGDGLLLSAVELFVSIEKHDRKEISVFQELSENLLSTTPDRDRRRIACLLARHPDTPDNILARLAGDRDPLTAYPVLRHAPAIPEDILIMQAERGPDSLRRAIADRASLSESLVRTLAAQGGPDIIRMLMEREDVSLEGQLLAAVENRGEIMAELGGDLAARGALSADRLMSNFLHLTRELKAEAIACAELASLVEMASQGPGRAPRPVFKAHLLDMLQKSAMTGSASQFATDLAFTLGLPEATAARMLTEDGGETLAIAFKALGFNGARTASLLIRLIGETHTLDEIRRLVQIASTISDGAARLMVRRWVASETLGLPAGTSAPVYQDAEQKKPVQTMAPVRETVPEETGTVADFKKRA</sequence>